<dbReference type="AlphaFoldDB" id="A0A9X2DRE4"/>
<comment type="caution">
    <text evidence="5">The sequence shown here is derived from an EMBL/GenBank/DDBJ whole genome shotgun (WGS) entry which is preliminary data.</text>
</comment>
<dbReference type="SUPFAM" id="SSF53807">
    <property type="entry name" value="Helical backbone' metal receptor"/>
    <property type="match status" value="1"/>
</dbReference>
<dbReference type="InterPro" id="IPR054828">
    <property type="entry name" value="Vit_B12_bind_prot"/>
</dbReference>
<keyword evidence="2 3" id="KW-0732">Signal</keyword>
<evidence type="ECO:0000313" key="5">
    <source>
        <dbReference type="EMBL" id="MCM3714042.1"/>
    </source>
</evidence>
<dbReference type="RefSeq" id="WP_251222841.1">
    <property type="nucleotide sequence ID" value="NZ_JAMBOL010000005.1"/>
</dbReference>
<feature type="chain" id="PRO_5040850014" evidence="3">
    <location>
        <begin position="24"/>
        <end position="323"/>
    </location>
</feature>
<comment type="similarity">
    <text evidence="1">Belongs to the bacterial solute-binding protein 8 family.</text>
</comment>
<feature type="domain" description="Fe/B12 periplasmic-binding" evidence="4">
    <location>
        <begin position="61"/>
        <end position="319"/>
    </location>
</feature>
<evidence type="ECO:0000259" key="4">
    <source>
        <dbReference type="PROSITE" id="PS50983"/>
    </source>
</evidence>
<protein>
    <submittedName>
        <fullName evidence="5">ABC transporter substrate-binding protein</fullName>
    </submittedName>
</protein>
<evidence type="ECO:0000256" key="3">
    <source>
        <dbReference type="SAM" id="SignalP"/>
    </source>
</evidence>
<dbReference type="GO" id="GO:0071281">
    <property type="term" value="P:cellular response to iron ion"/>
    <property type="evidence" value="ECO:0007669"/>
    <property type="project" value="TreeGrafter"/>
</dbReference>
<dbReference type="Gene3D" id="3.40.50.1980">
    <property type="entry name" value="Nitrogenase molybdenum iron protein domain"/>
    <property type="match status" value="2"/>
</dbReference>
<dbReference type="InterPro" id="IPR050902">
    <property type="entry name" value="ABC_Transporter_SBP"/>
</dbReference>
<dbReference type="InterPro" id="IPR002491">
    <property type="entry name" value="ABC_transptr_periplasmic_BD"/>
</dbReference>
<name>A0A9X2DRE4_9BACI</name>
<dbReference type="Proteomes" id="UP001139179">
    <property type="component" value="Unassembled WGS sequence"/>
</dbReference>
<dbReference type="PANTHER" id="PTHR30535">
    <property type="entry name" value="VITAMIN B12-BINDING PROTEIN"/>
    <property type="match status" value="1"/>
</dbReference>
<dbReference type="Pfam" id="PF01497">
    <property type="entry name" value="Peripla_BP_2"/>
    <property type="match status" value="1"/>
</dbReference>
<feature type="signal peptide" evidence="3">
    <location>
        <begin position="1"/>
        <end position="23"/>
    </location>
</feature>
<dbReference type="NCBIfam" id="NF038402">
    <property type="entry name" value="TroA_like"/>
    <property type="match status" value="1"/>
</dbReference>
<evidence type="ECO:0000313" key="6">
    <source>
        <dbReference type="Proteomes" id="UP001139179"/>
    </source>
</evidence>
<sequence length="323" mass="34637">MRDIVMRRLRVSLFFLLFIPLAACTTSGETATLPVTGDGGAGVTVTDFAGREVGLEQTPRRLVSLVQADAEIVQALGGEVVGRPTVQNQQVSEALQGAEEVGTAHDIDFEKVVSLQPDLVIGHAELNRKDVDMFASLGIPVVLTSGNSYDDVLQAVELYGRILGKEEQAGELLASLDVDQLELTPLAEEVKALIIFGSADTMMAALPSSLSGDLLALAGGLNIAEGLPQIEHYPQYAQLSMERVLEADPDIVYFIAHGDAEAVKEQFEAEVKSNSSWQHLQAVEQGRLVILPPELFSSNPGPRIGEALQFIHESVTAVAEKGR</sequence>
<organism evidence="5 6">
    <name type="scientific">Halalkalibacter oceani</name>
    <dbReference type="NCBI Taxonomy" id="1653776"/>
    <lineage>
        <taxon>Bacteria</taxon>
        <taxon>Bacillati</taxon>
        <taxon>Bacillota</taxon>
        <taxon>Bacilli</taxon>
        <taxon>Bacillales</taxon>
        <taxon>Bacillaceae</taxon>
        <taxon>Halalkalibacter</taxon>
    </lineage>
</organism>
<gene>
    <name evidence="5" type="ORF">M3202_08075</name>
</gene>
<keyword evidence="6" id="KW-1185">Reference proteome</keyword>
<dbReference type="PANTHER" id="PTHR30535:SF34">
    <property type="entry name" value="MOLYBDATE-BINDING PROTEIN MOLA"/>
    <property type="match status" value="1"/>
</dbReference>
<evidence type="ECO:0000256" key="1">
    <source>
        <dbReference type="ARBA" id="ARBA00008814"/>
    </source>
</evidence>
<reference evidence="5" key="1">
    <citation type="submission" date="2022-05" db="EMBL/GenBank/DDBJ databases">
        <title>Comparative Genomics of Spacecraft Associated Microbes.</title>
        <authorList>
            <person name="Tran M.T."/>
            <person name="Wright A."/>
            <person name="Seuylemezian A."/>
            <person name="Eisen J."/>
            <person name="Coil D."/>
        </authorList>
    </citation>
    <scope>NUCLEOTIDE SEQUENCE</scope>
    <source>
        <strain evidence="5">214.1.1</strain>
    </source>
</reference>
<accession>A0A9X2DRE4</accession>
<proteinExistence type="inferred from homology"/>
<evidence type="ECO:0000256" key="2">
    <source>
        <dbReference type="ARBA" id="ARBA00022729"/>
    </source>
</evidence>
<dbReference type="EMBL" id="JAMBOL010000005">
    <property type="protein sequence ID" value="MCM3714042.1"/>
    <property type="molecule type" value="Genomic_DNA"/>
</dbReference>
<dbReference type="PROSITE" id="PS50983">
    <property type="entry name" value="FE_B12_PBP"/>
    <property type="match status" value="1"/>
</dbReference>